<evidence type="ECO:0000313" key="10">
    <source>
        <dbReference type="Proteomes" id="UP000027665"/>
    </source>
</evidence>
<feature type="transmembrane region" description="Helical" evidence="8">
    <location>
        <begin position="167"/>
        <end position="187"/>
    </location>
</feature>
<dbReference type="HAMAP" id="MF_01521">
    <property type="entry name" value="MntP_pump"/>
    <property type="match status" value="1"/>
</dbReference>
<evidence type="ECO:0000256" key="2">
    <source>
        <dbReference type="ARBA" id="ARBA00022475"/>
    </source>
</evidence>
<keyword evidence="6 8" id="KW-0472">Membrane</keyword>
<dbReference type="PANTHER" id="PTHR35529:SF1">
    <property type="entry name" value="MANGANESE EFFLUX PUMP MNTP-RELATED"/>
    <property type="match status" value="1"/>
</dbReference>
<evidence type="ECO:0000256" key="1">
    <source>
        <dbReference type="ARBA" id="ARBA00022448"/>
    </source>
</evidence>
<evidence type="ECO:0000256" key="4">
    <source>
        <dbReference type="ARBA" id="ARBA00022989"/>
    </source>
</evidence>
<dbReference type="AlphaFoldDB" id="A0A073ITZ5"/>
<dbReference type="PANTHER" id="PTHR35529">
    <property type="entry name" value="MANGANESE EFFLUX PUMP MNTP-RELATED"/>
    <property type="match status" value="1"/>
</dbReference>
<keyword evidence="5 8" id="KW-0406">Ion transport</keyword>
<feature type="transmembrane region" description="Helical" evidence="8">
    <location>
        <begin position="6"/>
        <end position="27"/>
    </location>
</feature>
<feature type="transmembrane region" description="Helical" evidence="8">
    <location>
        <begin position="72"/>
        <end position="89"/>
    </location>
</feature>
<reference evidence="9 10" key="1">
    <citation type="submission" date="2014-04" db="EMBL/GenBank/DDBJ databases">
        <title>Draft Genome Sequence of Synergistes jonesii.</title>
        <authorList>
            <person name="Coil D.A."/>
            <person name="Eisen J.A."/>
            <person name="Holland-Moritz H.E."/>
        </authorList>
    </citation>
    <scope>NUCLEOTIDE SEQUENCE [LARGE SCALE GENOMIC DNA]</scope>
    <source>
        <strain evidence="9 10">78-1</strain>
    </source>
</reference>
<dbReference type="OrthoDB" id="9787346at2"/>
<feature type="transmembrane region" description="Helical" evidence="8">
    <location>
        <begin position="134"/>
        <end position="155"/>
    </location>
</feature>
<dbReference type="GeneID" id="90982646"/>
<keyword evidence="4 8" id="KW-1133">Transmembrane helix</keyword>
<evidence type="ECO:0000256" key="6">
    <source>
        <dbReference type="ARBA" id="ARBA00023136"/>
    </source>
</evidence>
<evidence type="ECO:0000313" key="9">
    <source>
        <dbReference type="EMBL" id="KEJ93259.1"/>
    </source>
</evidence>
<keyword evidence="1 8" id="KW-0813">Transport</keyword>
<dbReference type="eggNOG" id="COG1971">
    <property type="taxonomic scope" value="Bacteria"/>
</dbReference>
<name>A0A073ITZ5_9BACT</name>
<dbReference type="GO" id="GO:0005384">
    <property type="term" value="F:manganese ion transmembrane transporter activity"/>
    <property type="evidence" value="ECO:0007669"/>
    <property type="project" value="UniProtKB-UniRule"/>
</dbReference>
<comment type="similarity">
    <text evidence="8">Belongs to the MntP (TC 9.B.29) family.</text>
</comment>
<keyword evidence="3 8" id="KW-0812">Transmembrane</keyword>
<evidence type="ECO:0000256" key="5">
    <source>
        <dbReference type="ARBA" id="ARBA00023065"/>
    </source>
</evidence>
<sequence>MTGAYLGTLAATAASLAMDAFSVSICIGLCRRRLPLREALILGCAFGFFQFFMPLAGGEAAEHLSALLDNKWTPWIAAALIIWVAVNMIRDAGGGEERESYMSVTPKNVAILAFATSLDALAVGFSISSTGGSALLLALLAGAITFSLSFFGALAGKRLGSRFGKKAEYVGGGVLLAIAAKIIATAAI</sequence>
<feature type="transmembrane region" description="Helical" evidence="8">
    <location>
        <begin position="39"/>
        <end position="57"/>
    </location>
</feature>
<dbReference type="STRING" id="2754.EH55_10365"/>
<accession>A0A073ITZ5</accession>
<comment type="caution">
    <text evidence="9">The sequence shown here is derived from an EMBL/GenBank/DDBJ whole genome shotgun (WGS) entry which is preliminary data.</text>
</comment>
<keyword evidence="10" id="KW-1185">Reference proteome</keyword>
<dbReference type="InterPro" id="IPR022929">
    <property type="entry name" value="Put_MntP"/>
</dbReference>
<protein>
    <recommendedName>
        <fullName evidence="8">Putative manganese efflux pump MntP</fullName>
    </recommendedName>
</protein>
<evidence type="ECO:0000256" key="8">
    <source>
        <dbReference type="HAMAP-Rule" id="MF_01521"/>
    </source>
</evidence>
<dbReference type="GO" id="GO:0005886">
    <property type="term" value="C:plasma membrane"/>
    <property type="evidence" value="ECO:0007669"/>
    <property type="project" value="UniProtKB-SubCell"/>
</dbReference>
<dbReference type="EMBL" id="JMKI01000005">
    <property type="protein sequence ID" value="KEJ93259.1"/>
    <property type="molecule type" value="Genomic_DNA"/>
</dbReference>
<evidence type="ECO:0000256" key="7">
    <source>
        <dbReference type="ARBA" id="ARBA00023211"/>
    </source>
</evidence>
<evidence type="ECO:0000256" key="3">
    <source>
        <dbReference type="ARBA" id="ARBA00022692"/>
    </source>
</evidence>
<dbReference type="Proteomes" id="UP000027665">
    <property type="component" value="Unassembled WGS sequence"/>
</dbReference>
<dbReference type="InterPro" id="IPR003810">
    <property type="entry name" value="Mntp/YtaF"/>
</dbReference>
<organism evidence="9 10">
    <name type="scientific">Synergistes jonesii</name>
    <dbReference type="NCBI Taxonomy" id="2754"/>
    <lineage>
        <taxon>Bacteria</taxon>
        <taxon>Thermotogati</taxon>
        <taxon>Synergistota</taxon>
        <taxon>Synergistia</taxon>
        <taxon>Synergistales</taxon>
        <taxon>Synergistaceae</taxon>
        <taxon>Synergistes</taxon>
    </lineage>
</organism>
<gene>
    <name evidence="8" type="primary">mntP</name>
    <name evidence="9" type="ORF">EH55_10365</name>
</gene>
<keyword evidence="2 8" id="KW-1003">Cell membrane</keyword>
<feature type="transmembrane region" description="Helical" evidence="8">
    <location>
        <begin position="109"/>
        <end position="128"/>
    </location>
</feature>
<dbReference type="PATRIC" id="fig|2754.20.peg.1255"/>
<dbReference type="Pfam" id="PF02659">
    <property type="entry name" value="Mntp"/>
    <property type="match status" value="1"/>
</dbReference>
<comment type="subcellular location">
    <subcellularLocation>
        <location evidence="8">Cell membrane</location>
        <topology evidence="8">Multi-pass membrane protein</topology>
    </subcellularLocation>
</comment>
<dbReference type="RefSeq" id="WP_037974317.1">
    <property type="nucleotide sequence ID" value="NZ_CAMETI010000055.1"/>
</dbReference>
<keyword evidence="7 8" id="KW-0464">Manganese</keyword>
<comment type="function">
    <text evidence="8">Probably functions as a manganese efflux pump.</text>
</comment>
<proteinExistence type="inferred from homology"/>